<dbReference type="InterPro" id="IPR045899">
    <property type="entry name" value="ATL71-like"/>
</dbReference>
<proteinExistence type="predicted"/>
<dbReference type="SMART" id="SM00184">
    <property type="entry name" value="RING"/>
    <property type="match status" value="1"/>
</dbReference>
<dbReference type="GeneID" id="110799393"/>
<keyword evidence="1" id="KW-0862">Zinc</keyword>
<reference evidence="5" key="2">
    <citation type="submission" date="2025-08" db="UniProtKB">
        <authorList>
            <consortium name="RefSeq"/>
        </authorList>
    </citation>
    <scope>IDENTIFICATION</scope>
    <source>
        <tissue evidence="5">Leaf</tissue>
    </source>
</reference>
<protein>
    <submittedName>
        <fullName evidence="5">RING-H2 finger protein ATL70</fullName>
    </submittedName>
</protein>
<dbReference type="CDD" id="cd16461">
    <property type="entry name" value="RING-H2_EL5-like"/>
    <property type="match status" value="1"/>
</dbReference>
<accession>A0ABM3R1C6</accession>
<evidence type="ECO:0000313" key="4">
    <source>
        <dbReference type="Proteomes" id="UP000813463"/>
    </source>
</evidence>
<dbReference type="InterPro" id="IPR013083">
    <property type="entry name" value="Znf_RING/FYVE/PHD"/>
</dbReference>
<gene>
    <name evidence="5" type="primary">LOC110799393</name>
</gene>
<dbReference type="PANTHER" id="PTHR46719:SF7">
    <property type="entry name" value="RING-H2 FINGER PROTEIN ATL71-RELATED"/>
    <property type="match status" value="1"/>
</dbReference>
<dbReference type="PROSITE" id="PS50089">
    <property type="entry name" value="ZF_RING_2"/>
    <property type="match status" value="1"/>
</dbReference>
<dbReference type="Proteomes" id="UP000813463">
    <property type="component" value="Chromosome 6"/>
</dbReference>
<sequence>MNTAGSSPTTVRDAVTTNTEFTGHNNDSVGGFTYGLGVSIGILVLITTITLASYFCTRDEGGATATGQEAAAAQQGGERQGDHCVIEVEGIDEDTLKAYPKCTYSQLESSISKNKKGSTTTTTVNCCSICLADYKGKDMLRQLTECGHVFHLKCVDPWLRIHPTCPVCRTSPLPTPQSTPLAQVAPLASTRIA</sequence>
<keyword evidence="1" id="KW-0479">Metal-binding</keyword>
<keyword evidence="1" id="KW-0863">Zinc-finger</keyword>
<keyword evidence="4" id="KW-1185">Reference proteome</keyword>
<dbReference type="SUPFAM" id="SSF57850">
    <property type="entry name" value="RING/U-box"/>
    <property type="match status" value="1"/>
</dbReference>
<dbReference type="Gene3D" id="3.30.40.10">
    <property type="entry name" value="Zinc/RING finger domain, C3HC4 (zinc finger)"/>
    <property type="match status" value="1"/>
</dbReference>
<name>A0ABM3R1C6_SPIOL</name>
<dbReference type="PANTHER" id="PTHR46719">
    <property type="entry name" value="TRANSCRIPTION FACTOR C2H2 FAMILY-RELATED"/>
    <property type="match status" value="1"/>
</dbReference>
<dbReference type="RefSeq" id="XP_056689432.1">
    <property type="nucleotide sequence ID" value="XM_056833454.1"/>
</dbReference>
<evidence type="ECO:0000256" key="2">
    <source>
        <dbReference type="SAM" id="Phobius"/>
    </source>
</evidence>
<evidence type="ECO:0000313" key="5">
    <source>
        <dbReference type="RefSeq" id="XP_056689432.1"/>
    </source>
</evidence>
<feature type="domain" description="RING-type" evidence="3">
    <location>
        <begin position="127"/>
        <end position="169"/>
    </location>
</feature>
<keyword evidence="2" id="KW-0472">Membrane</keyword>
<reference evidence="4" key="1">
    <citation type="journal article" date="2021" name="Nat. Commun.">
        <title>Genomic analyses provide insights into spinach domestication and the genetic basis of agronomic traits.</title>
        <authorList>
            <person name="Cai X."/>
            <person name="Sun X."/>
            <person name="Xu C."/>
            <person name="Sun H."/>
            <person name="Wang X."/>
            <person name="Ge C."/>
            <person name="Zhang Z."/>
            <person name="Wang Q."/>
            <person name="Fei Z."/>
            <person name="Jiao C."/>
            <person name="Wang Q."/>
        </authorList>
    </citation>
    <scope>NUCLEOTIDE SEQUENCE [LARGE SCALE GENOMIC DNA]</scope>
    <source>
        <strain evidence="4">cv. Varoflay</strain>
    </source>
</reference>
<dbReference type="InterPro" id="IPR001841">
    <property type="entry name" value="Znf_RING"/>
</dbReference>
<feature type="transmembrane region" description="Helical" evidence="2">
    <location>
        <begin position="32"/>
        <end position="55"/>
    </location>
</feature>
<dbReference type="Pfam" id="PF13639">
    <property type="entry name" value="zf-RING_2"/>
    <property type="match status" value="1"/>
</dbReference>
<evidence type="ECO:0000256" key="1">
    <source>
        <dbReference type="PROSITE-ProRule" id="PRU00175"/>
    </source>
</evidence>
<keyword evidence="2" id="KW-0812">Transmembrane</keyword>
<evidence type="ECO:0000259" key="3">
    <source>
        <dbReference type="PROSITE" id="PS50089"/>
    </source>
</evidence>
<keyword evidence="2" id="KW-1133">Transmembrane helix</keyword>
<organism evidence="4 5">
    <name type="scientific">Spinacia oleracea</name>
    <name type="common">Spinach</name>
    <dbReference type="NCBI Taxonomy" id="3562"/>
    <lineage>
        <taxon>Eukaryota</taxon>
        <taxon>Viridiplantae</taxon>
        <taxon>Streptophyta</taxon>
        <taxon>Embryophyta</taxon>
        <taxon>Tracheophyta</taxon>
        <taxon>Spermatophyta</taxon>
        <taxon>Magnoliopsida</taxon>
        <taxon>eudicotyledons</taxon>
        <taxon>Gunneridae</taxon>
        <taxon>Pentapetalae</taxon>
        <taxon>Caryophyllales</taxon>
        <taxon>Chenopodiaceae</taxon>
        <taxon>Chenopodioideae</taxon>
        <taxon>Anserineae</taxon>
        <taxon>Spinacia</taxon>
    </lineage>
</organism>